<dbReference type="Gene3D" id="2.60.40.1190">
    <property type="match status" value="1"/>
</dbReference>
<gene>
    <name evidence="3" type="ordered locus">Trad_0433</name>
</gene>
<evidence type="ECO:0000256" key="1">
    <source>
        <dbReference type="SAM" id="MobiDB-lite"/>
    </source>
</evidence>
<dbReference type="SUPFAM" id="SSF49344">
    <property type="entry name" value="CBD9-like"/>
    <property type="match status" value="1"/>
</dbReference>
<feature type="compositionally biased region" description="Basic and acidic residues" evidence="1">
    <location>
        <begin position="310"/>
        <end position="319"/>
    </location>
</feature>
<reference evidence="4" key="1">
    <citation type="submission" date="2010-05" db="EMBL/GenBank/DDBJ databases">
        <title>The complete genome of Truepera radiovictris DSM 17093.</title>
        <authorList>
            <consortium name="US DOE Joint Genome Institute (JGI-PGF)"/>
            <person name="Lucas S."/>
            <person name="Copeland A."/>
            <person name="Lapidus A."/>
            <person name="Glavina del Rio T."/>
            <person name="Dalin E."/>
            <person name="Tice H."/>
            <person name="Bruce D."/>
            <person name="Goodwin L."/>
            <person name="Pitluck S."/>
            <person name="Kyrpides N."/>
            <person name="Mavromatis K."/>
            <person name="Ovchinnikova G."/>
            <person name="Munk A.C."/>
            <person name="Detter J.C."/>
            <person name="Han C."/>
            <person name="Tapia R."/>
            <person name="Land M."/>
            <person name="Hauser L."/>
            <person name="Markowitz V."/>
            <person name="Cheng J.-F."/>
            <person name="Hugenholtz P."/>
            <person name="Woyke T."/>
            <person name="Wu D."/>
            <person name="Tindall B."/>
            <person name="Pomrenke H.G."/>
            <person name="Brambilla E."/>
            <person name="Klenk H.-P."/>
            <person name="Eisen J.A."/>
        </authorList>
    </citation>
    <scope>NUCLEOTIDE SEQUENCE [LARGE SCALE GENOMIC DNA]</scope>
    <source>
        <strain evidence="4">DSM 17093 / CIP 108686 / LMG 22925 / RQ-24</strain>
    </source>
</reference>
<sequence length="319" mass="33833">MLAFVLASLLTLQDPAGDAVGNGTLAAPTASAFRSTDPFDLTRITVPDADTFGVTLEYALIPPADAFPQAITELYVHDADAAARGEPGRAALLPGSGMRLPEGRGWHLAFRFVGERVWAFSPEGPAAEDAFPRDVTAALGARVRREGNTLTLTTAAPTPRRFSLYGMTGVYDPFSETGWRALRTEPAPWSFSSTEQTVNVLDVLTDAYAQQRAAIDQGVLPEIRAPVIREGWLLVAGAGVVVALLGLAARLSVRPDAPTEAPTDTPTDTPTPPTPARVRPRVLVVRRPEAPAPQPPPTADTPDEPAAELEEAHAEPQAV</sequence>
<dbReference type="Pfam" id="PF09985">
    <property type="entry name" value="Glucodextran_C"/>
    <property type="match status" value="1"/>
</dbReference>
<dbReference type="Proteomes" id="UP000000379">
    <property type="component" value="Chromosome"/>
</dbReference>
<dbReference type="EMBL" id="CP002049">
    <property type="protein sequence ID" value="ADI13570.1"/>
    <property type="molecule type" value="Genomic_DNA"/>
</dbReference>
<feature type="region of interest" description="Disordered" evidence="1">
    <location>
        <begin position="255"/>
        <end position="319"/>
    </location>
</feature>
<dbReference type="RefSeq" id="WP_013176950.1">
    <property type="nucleotide sequence ID" value="NC_014221.1"/>
</dbReference>
<dbReference type="CDD" id="cd09626">
    <property type="entry name" value="DOMON_glucodextranase_like"/>
    <property type="match status" value="1"/>
</dbReference>
<keyword evidence="4" id="KW-1185">Reference proteome</keyword>
<dbReference type="KEGG" id="tra:Trad_0433"/>
<reference evidence="3 4" key="2">
    <citation type="journal article" date="2011" name="Stand. Genomic Sci.">
        <title>Complete genome sequence of Truepera radiovictrix type strain (RQ-24).</title>
        <authorList>
            <person name="Ivanova N."/>
            <person name="Rohde C."/>
            <person name="Munk C."/>
            <person name="Nolan M."/>
            <person name="Lucas S."/>
            <person name="Del Rio T.G."/>
            <person name="Tice H."/>
            <person name="Deshpande S."/>
            <person name="Cheng J.F."/>
            <person name="Tapia R."/>
            <person name="Han C."/>
            <person name="Goodwin L."/>
            <person name="Pitluck S."/>
            <person name="Liolios K."/>
            <person name="Mavromatis K."/>
            <person name="Mikhailova N."/>
            <person name="Pati A."/>
            <person name="Chen A."/>
            <person name="Palaniappan K."/>
            <person name="Land M."/>
            <person name="Hauser L."/>
            <person name="Chang Y.J."/>
            <person name="Jeffries C.D."/>
            <person name="Brambilla E."/>
            <person name="Rohde M."/>
            <person name="Goker M."/>
            <person name="Tindall B.J."/>
            <person name="Woyke T."/>
            <person name="Bristow J."/>
            <person name="Eisen J.A."/>
            <person name="Markowitz V."/>
            <person name="Hugenholtz P."/>
            <person name="Kyrpides N.C."/>
            <person name="Klenk H.P."/>
            <person name="Lapidus A."/>
        </authorList>
    </citation>
    <scope>NUCLEOTIDE SEQUENCE [LARGE SCALE GENOMIC DNA]</scope>
    <source>
        <strain evidence="4">DSM 17093 / CIP 108686 / LMG 22925 / RQ-24</strain>
    </source>
</reference>
<feature type="domain" description="Glucodextranase-like C-terminal" evidence="2">
    <location>
        <begin position="10"/>
        <end position="215"/>
    </location>
</feature>
<evidence type="ECO:0000259" key="2">
    <source>
        <dbReference type="Pfam" id="PF09985"/>
    </source>
</evidence>
<accession>D7CS38</accession>
<evidence type="ECO:0000313" key="4">
    <source>
        <dbReference type="Proteomes" id="UP000000379"/>
    </source>
</evidence>
<dbReference type="HOGENOM" id="CLU_871362_0_0_0"/>
<protein>
    <recommendedName>
        <fullName evidence="2">Glucodextranase-like C-terminal domain-containing protein</fullName>
    </recommendedName>
</protein>
<evidence type="ECO:0000313" key="3">
    <source>
        <dbReference type="EMBL" id="ADI13570.1"/>
    </source>
</evidence>
<organism evidence="3 4">
    <name type="scientific">Truepera radiovictrix (strain DSM 17093 / CIP 108686 / LMG 22925 / RQ-24)</name>
    <dbReference type="NCBI Taxonomy" id="649638"/>
    <lineage>
        <taxon>Bacteria</taxon>
        <taxon>Thermotogati</taxon>
        <taxon>Deinococcota</taxon>
        <taxon>Deinococci</taxon>
        <taxon>Trueperales</taxon>
        <taxon>Trueperaceae</taxon>
        <taxon>Truepera</taxon>
    </lineage>
</organism>
<feature type="compositionally biased region" description="Low complexity" evidence="1">
    <location>
        <begin position="255"/>
        <end position="268"/>
    </location>
</feature>
<dbReference type="STRING" id="649638.Trad_0433"/>
<proteinExistence type="predicted"/>
<feature type="compositionally biased region" description="Pro residues" evidence="1">
    <location>
        <begin position="290"/>
        <end position="299"/>
    </location>
</feature>
<dbReference type="eggNOG" id="COG4945">
    <property type="taxonomic scope" value="Bacteria"/>
</dbReference>
<dbReference type="OrthoDB" id="31242at2"/>
<name>D7CS38_TRURR</name>
<dbReference type="InterPro" id="IPR019248">
    <property type="entry name" value="Glucodextran_C"/>
</dbReference>
<dbReference type="AlphaFoldDB" id="D7CS38"/>